<organism evidence="1 2">
    <name type="scientific">Paraburkholderia diazotrophica</name>
    <dbReference type="NCBI Taxonomy" id="667676"/>
    <lineage>
        <taxon>Bacteria</taxon>
        <taxon>Pseudomonadati</taxon>
        <taxon>Pseudomonadota</taxon>
        <taxon>Betaproteobacteria</taxon>
        <taxon>Burkholderiales</taxon>
        <taxon>Burkholderiaceae</taxon>
        <taxon>Paraburkholderia</taxon>
    </lineage>
</organism>
<dbReference type="Proteomes" id="UP000198866">
    <property type="component" value="Unassembled WGS sequence"/>
</dbReference>
<proteinExistence type="predicted"/>
<dbReference type="AlphaFoldDB" id="A0A1H7EQP8"/>
<evidence type="ECO:0000313" key="1">
    <source>
        <dbReference type="EMBL" id="SEK13980.1"/>
    </source>
</evidence>
<accession>A0A1H7EQP8</accession>
<keyword evidence="2" id="KW-1185">Reference proteome</keyword>
<dbReference type="EMBL" id="FNYE01000080">
    <property type="protein sequence ID" value="SEK13980.1"/>
    <property type="molecule type" value="Genomic_DNA"/>
</dbReference>
<reference evidence="2" key="1">
    <citation type="submission" date="2016-10" db="EMBL/GenBank/DDBJ databases">
        <authorList>
            <person name="Varghese N."/>
            <person name="Submissions S."/>
        </authorList>
    </citation>
    <scope>NUCLEOTIDE SEQUENCE [LARGE SCALE GENOMIC DNA]</scope>
    <source>
        <strain evidence="2">LMG 26031</strain>
    </source>
</reference>
<name>A0A1H7EQP8_9BURK</name>
<protein>
    <submittedName>
        <fullName evidence="1">Uncharacterized protein</fullName>
    </submittedName>
</protein>
<evidence type="ECO:0000313" key="2">
    <source>
        <dbReference type="Proteomes" id="UP000198866"/>
    </source>
</evidence>
<sequence>MGNAGTQRPLRTRPALAFRQKANAMVAVGRLWKREERRGALGELMARSTQRRRLARPQ</sequence>
<gene>
    <name evidence="1" type="ORF">SAMN05192539_10808</name>
</gene>